<evidence type="ECO:0000313" key="6">
    <source>
        <dbReference type="Proteomes" id="UP001596977"/>
    </source>
</evidence>
<keyword evidence="6" id="KW-1185">Reference proteome</keyword>
<evidence type="ECO:0000256" key="2">
    <source>
        <dbReference type="ARBA" id="ARBA00022729"/>
    </source>
</evidence>
<dbReference type="InterPro" id="IPR012640">
    <property type="entry name" value="Membr_lipoprot_lipid_attach_CS"/>
</dbReference>
<gene>
    <name evidence="5" type="ORF">ACFQ1E_03040</name>
</gene>
<keyword evidence="2 4" id="KW-0732">Signal</keyword>
<proteinExistence type="predicted"/>
<dbReference type="RefSeq" id="WP_264942446.1">
    <property type="nucleotide sequence ID" value="NZ_JAPDRA010000001.1"/>
</dbReference>
<comment type="caution">
    <text evidence="5">The sequence shown here is derived from an EMBL/GenBank/DDBJ whole genome shotgun (WGS) entry which is preliminary data.</text>
</comment>
<evidence type="ECO:0000256" key="3">
    <source>
        <dbReference type="SAM" id="MobiDB-lite"/>
    </source>
</evidence>
<evidence type="ECO:0000313" key="5">
    <source>
        <dbReference type="EMBL" id="MFD0945308.1"/>
    </source>
</evidence>
<name>A0ABW3H1N1_9SPHN</name>
<feature type="chain" id="PRO_5045143147" description="Type IV secretion system putative lipoprotein virB7" evidence="4">
    <location>
        <begin position="19"/>
        <end position="144"/>
    </location>
</feature>
<dbReference type="PROSITE" id="PS51257">
    <property type="entry name" value="PROKAR_LIPOPROTEIN"/>
    <property type="match status" value="1"/>
</dbReference>
<sequence>MKRVIVAAGLAAMLTACSSGGSGSGKDREAGPAGRAAKDAPAPGQASCAHKPAFAPVYAGAAIRHCVEAKDGPGAGSGSMGYAVPVAPATVLAWSRGEIEKGGFKVTLSTDTMMSAADGTSTVAVITTPEGGGSTVILNWGRKK</sequence>
<evidence type="ECO:0000256" key="1">
    <source>
        <dbReference type="ARBA" id="ARBA00017922"/>
    </source>
</evidence>
<keyword evidence="5" id="KW-0449">Lipoprotein</keyword>
<reference evidence="6" key="1">
    <citation type="journal article" date="2019" name="Int. J. Syst. Evol. Microbiol.">
        <title>The Global Catalogue of Microorganisms (GCM) 10K type strain sequencing project: providing services to taxonomists for standard genome sequencing and annotation.</title>
        <authorList>
            <consortium name="The Broad Institute Genomics Platform"/>
            <consortium name="The Broad Institute Genome Sequencing Center for Infectious Disease"/>
            <person name="Wu L."/>
            <person name="Ma J."/>
        </authorList>
    </citation>
    <scope>NUCLEOTIDE SEQUENCE [LARGE SCALE GENOMIC DNA]</scope>
    <source>
        <strain evidence="6">CCUG 62982</strain>
    </source>
</reference>
<feature type="signal peptide" evidence="4">
    <location>
        <begin position="1"/>
        <end position="18"/>
    </location>
</feature>
<evidence type="ECO:0000256" key="4">
    <source>
        <dbReference type="SAM" id="SignalP"/>
    </source>
</evidence>
<dbReference type="Pfam" id="PF08139">
    <property type="entry name" value="LPAM_1"/>
    <property type="match status" value="1"/>
</dbReference>
<dbReference type="EMBL" id="JBHTJG010000001">
    <property type="protein sequence ID" value="MFD0945308.1"/>
    <property type="molecule type" value="Genomic_DNA"/>
</dbReference>
<organism evidence="5 6">
    <name type="scientific">Sphingomonas canadensis</name>
    <dbReference type="NCBI Taxonomy" id="1219257"/>
    <lineage>
        <taxon>Bacteria</taxon>
        <taxon>Pseudomonadati</taxon>
        <taxon>Pseudomonadota</taxon>
        <taxon>Alphaproteobacteria</taxon>
        <taxon>Sphingomonadales</taxon>
        <taxon>Sphingomonadaceae</taxon>
        <taxon>Sphingomonas</taxon>
    </lineage>
</organism>
<feature type="region of interest" description="Disordered" evidence="3">
    <location>
        <begin position="18"/>
        <end position="47"/>
    </location>
</feature>
<accession>A0ABW3H1N1</accession>
<protein>
    <recommendedName>
        <fullName evidence="1">Type IV secretion system putative lipoprotein virB7</fullName>
    </recommendedName>
</protein>
<dbReference type="Proteomes" id="UP001596977">
    <property type="component" value="Unassembled WGS sequence"/>
</dbReference>